<evidence type="ECO:0000256" key="11">
    <source>
        <dbReference type="ARBA" id="ARBA00023136"/>
    </source>
</evidence>
<comment type="pathway">
    <text evidence="2">Protein modification; protein glycosylation.</text>
</comment>
<dbReference type="EC" id="2.4.1.256" evidence="4"/>
<dbReference type="GO" id="GO:0106073">
    <property type="term" value="F:dolichyl pyrophosphate Glc2Man9GlcNAc2 alpha-1,2-glucosyltransferase activity"/>
    <property type="evidence" value="ECO:0007669"/>
    <property type="project" value="UniProtKB-EC"/>
</dbReference>
<evidence type="ECO:0000256" key="5">
    <source>
        <dbReference type="ARBA" id="ARBA00018512"/>
    </source>
</evidence>
<dbReference type="OrthoDB" id="4769at2759"/>
<accession>A0A6A5R1P4</accession>
<feature type="transmembrane region" description="Helical" evidence="15">
    <location>
        <begin position="322"/>
        <end position="341"/>
    </location>
</feature>
<evidence type="ECO:0000256" key="2">
    <source>
        <dbReference type="ARBA" id="ARBA00004922"/>
    </source>
</evidence>
<feature type="transmembrane region" description="Helical" evidence="15">
    <location>
        <begin position="361"/>
        <end position="387"/>
    </location>
</feature>
<dbReference type="InterPro" id="IPR016900">
    <property type="entry name" value="Alg10"/>
</dbReference>
<keyword evidence="18" id="KW-1185">Reference proteome</keyword>
<dbReference type="AlphaFoldDB" id="A0A6A5R1P4"/>
<comment type="similarity">
    <text evidence="3">Belongs to the ALG10 glucosyltransferase family.</text>
</comment>
<dbReference type="PANTHER" id="PTHR12989:SF10">
    <property type="entry name" value="DOL-P-GLC:GLC(2)MAN(9)GLCNAC(2)-PP-DOL ALPHA-1,2-GLUCOSYLTRANSFERASE-RELATED"/>
    <property type="match status" value="1"/>
</dbReference>
<feature type="transmembrane region" description="Helical" evidence="15">
    <location>
        <begin position="285"/>
        <end position="302"/>
    </location>
</feature>
<keyword evidence="6" id="KW-0328">Glycosyltransferase</keyword>
<keyword evidence="10 15" id="KW-1133">Transmembrane helix</keyword>
<evidence type="ECO:0000256" key="9">
    <source>
        <dbReference type="ARBA" id="ARBA00022824"/>
    </source>
</evidence>
<gene>
    <name evidence="17" type="ORF">BDU57DRAFT_564235</name>
</gene>
<evidence type="ECO:0000256" key="13">
    <source>
        <dbReference type="ARBA" id="ARBA00044727"/>
    </source>
</evidence>
<evidence type="ECO:0000313" key="18">
    <source>
        <dbReference type="Proteomes" id="UP000800096"/>
    </source>
</evidence>
<comment type="function">
    <text evidence="13">Dol-P-Glc:Glc(2)Man(9)GlcNAc(2)-PP-Dol alpha-1,2-glucosyltransferase that operates in the biosynthetic pathway of dolichol-linked oligosaccharides, the glycan precursors employed in protein asparagine (N)-glycosylation. The assembly of dolichol-linked oligosaccharides begins on the cytosolic side of the endoplasmic reticulum membrane and finishes in its lumen. The sequential addition of sugars to dolichol pyrophosphate produces dolichol-linked oligosaccharides containing fourteen sugars, including two GlcNAcs, nine mannoses and three glucoses. Once assembled, the oligosaccharide is transferred from the lipid to nascent proteins by oligosaccharyltransferases. In the lumen of the endoplasmic reticulum, adds the third and last glucose residue from dolichyl phosphate glucose (Dol-P-Glc) onto the lipid-linked oligosaccharide intermediate Glc(2)Man(9)GlcNAc(2)-PP-Dol to produce Glc(3)Man(9)GlcNAc(2)-PP-Dol.</text>
</comment>
<feature type="transmembrane region" description="Helical" evidence="15">
    <location>
        <begin position="150"/>
        <end position="174"/>
    </location>
</feature>
<evidence type="ECO:0000256" key="1">
    <source>
        <dbReference type="ARBA" id="ARBA00004477"/>
    </source>
</evidence>
<reference evidence="17" key="1">
    <citation type="journal article" date="2020" name="Stud. Mycol.">
        <title>101 Dothideomycetes genomes: a test case for predicting lifestyles and emergence of pathogens.</title>
        <authorList>
            <person name="Haridas S."/>
            <person name="Albert R."/>
            <person name="Binder M."/>
            <person name="Bloem J."/>
            <person name="Labutti K."/>
            <person name="Salamov A."/>
            <person name="Andreopoulos B."/>
            <person name="Baker S."/>
            <person name="Barry K."/>
            <person name="Bills G."/>
            <person name="Bluhm B."/>
            <person name="Cannon C."/>
            <person name="Castanera R."/>
            <person name="Culley D."/>
            <person name="Daum C."/>
            <person name="Ezra D."/>
            <person name="Gonzalez J."/>
            <person name="Henrissat B."/>
            <person name="Kuo A."/>
            <person name="Liang C."/>
            <person name="Lipzen A."/>
            <person name="Lutzoni F."/>
            <person name="Magnuson J."/>
            <person name="Mondo S."/>
            <person name="Nolan M."/>
            <person name="Ohm R."/>
            <person name="Pangilinan J."/>
            <person name="Park H.-J."/>
            <person name="Ramirez L."/>
            <person name="Alfaro M."/>
            <person name="Sun H."/>
            <person name="Tritt A."/>
            <person name="Yoshinaga Y."/>
            <person name="Zwiers L.-H."/>
            <person name="Turgeon B."/>
            <person name="Goodwin S."/>
            <person name="Spatafora J."/>
            <person name="Crous P."/>
            <person name="Grigoriev I."/>
        </authorList>
    </citation>
    <scope>NUCLEOTIDE SEQUENCE</scope>
    <source>
        <strain evidence="17">HMLAC05119</strain>
    </source>
</reference>
<comment type="catalytic activity">
    <reaction evidence="14">
        <text>an alpha-D-Glc-(1-&gt;3)-alpha-D-Glc-(1-&gt;3)-alpha-D-Man-(1-&gt;2)-alpha-D-Man-(1-&gt;2)-alpha-D-Man-(1-&gt;3)-[alpha-D-Man-(1-&gt;2)-alpha-D-Man-(1-&gt;3)-[alpha-D-Man-(1-&gt;2)-alpha-D-Man-(1-&gt;6)]-alpha-D-Man-(1-&gt;6)]-beta-D-Man-(1-&gt;4)-beta-D-GlcNAc-(1-&gt;4)-alpha-D-GlcNAc-diphospho-di-trans,poly-cis-dolichol + a di-trans,poly-cis-dolichyl beta-D-glucosyl phosphate = a alpha-D-Glc-(1-&gt;2)-alpha-D-Glc-(1-&gt;3)-alpha-D-Glc-(1-&gt;3)-alpha-D-Man-(1-&gt;2)-alpha-D-Man-(1-&gt;2)-alpha-D-Man-(1-&gt;3)-[alpha-D-Man-(1-&gt;2)-alpha-D-Man-(1-&gt;3)-[alpha-D-Man-(1-&gt;2)-alpha-D-Man-(1-&gt;6)]-alpha-D-Man-(1-&gt;6)]-beta-D-Man-(1-&gt;4)-beta-D-GlcNAc-(1-&gt;4)-alpha-D-GlcNAc-diphospho-di-trans,poly-cis-dolichol + a di-trans,poly-cis-dolichyl phosphate + H(+)</text>
        <dbReference type="Rhea" id="RHEA:29543"/>
        <dbReference type="Rhea" id="RHEA-COMP:19498"/>
        <dbReference type="Rhea" id="RHEA-COMP:19502"/>
        <dbReference type="Rhea" id="RHEA-COMP:19512"/>
        <dbReference type="Rhea" id="RHEA-COMP:19522"/>
        <dbReference type="ChEBI" id="CHEBI:15378"/>
        <dbReference type="ChEBI" id="CHEBI:57525"/>
        <dbReference type="ChEBI" id="CHEBI:57683"/>
        <dbReference type="ChEBI" id="CHEBI:132522"/>
        <dbReference type="ChEBI" id="CHEBI:132523"/>
        <dbReference type="EC" id="2.4.1.256"/>
    </reaction>
    <physiologicalReaction direction="left-to-right" evidence="14">
        <dbReference type="Rhea" id="RHEA:29544"/>
    </physiologicalReaction>
</comment>
<evidence type="ECO:0000256" key="10">
    <source>
        <dbReference type="ARBA" id="ARBA00022989"/>
    </source>
</evidence>
<dbReference type="GO" id="GO:0006488">
    <property type="term" value="P:dolichol-linked oligosaccharide biosynthetic process"/>
    <property type="evidence" value="ECO:0007669"/>
    <property type="project" value="InterPro"/>
</dbReference>
<proteinExistence type="inferred from homology"/>
<dbReference type="PIRSF" id="PIRSF028810">
    <property type="entry name" value="Alpha1_2_glucosyltferase_Alg10"/>
    <property type="match status" value="1"/>
</dbReference>
<keyword evidence="11 15" id="KW-0472">Membrane</keyword>
<feature type="transmembrane region" description="Helical" evidence="15">
    <location>
        <begin position="180"/>
        <end position="200"/>
    </location>
</feature>
<evidence type="ECO:0000256" key="14">
    <source>
        <dbReference type="ARBA" id="ARBA00048064"/>
    </source>
</evidence>
<evidence type="ECO:0000256" key="7">
    <source>
        <dbReference type="ARBA" id="ARBA00022679"/>
    </source>
</evidence>
<name>A0A6A5R1P4_AMPQU</name>
<evidence type="ECO:0000256" key="6">
    <source>
        <dbReference type="ARBA" id="ARBA00022676"/>
    </source>
</evidence>
<keyword evidence="16" id="KW-0732">Signal</keyword>
<dbReference type="EMBL" id="ML979132">
    <property type="protein sequence ID" value="KAF1921971.1"/>
    <property type="molecule type" value="Genomic_DNA"/>
</dbReference>
<comment type="subcellular location">
    <subcellularLocation>
        <location evidence="1">Endoplasmic reticulum membrane</location>
        <topology evidence="1">Multi-pass membrane protein</topology>
    </subcellularLocation>
</comment>
<evidence type="ECO:0000256" key="12">
    <source>
        <dbReference type="ARBA" id="ARBA00032069"/>
    </source>
</evidence>
<organism evidence="17 18">
    <name type="scientific">Ampelomyces quisqualis</name>
    <name type="common">Powdery mildew agent</name>
    <dbReference type="NCBI Taxonomy" id="50730"/>
    <lineage>
        <taxon>Eukaryota</taxon>
        <taxon>Fungi</taxon>
        <taxon>Dikarya</taxon>
        <taxon>Ascomycota</taxon>
        <taxon>Pezizomycotina</taxon>
        <taxon>Dothideomycetes</taxon>
        <taxon>Pleosporomycetidae</taxon>
        <taxon>Pleosporales</taxon>
        <taxon>Pleosporineae</taxon>
        <taxon>Phaeosphaeriaceae</taxon>
        <taxon>Ampelomyces</taxon>
    </lineage>
</organism>
<dbReference type="Pfam" id="PF04922">
    <property type="entry name" value="DIE2_ALG10"/>
    <property type="match status" value="1"/>
</dbReference>
<dbReference type="PANTHER" id="PTHR12989">
    <property type="entry name" value="ALPHA-1,2-GLUCOSYLTRANSFERASE ALG10"/>
    <property type="match status" value="1"/>
</dbReference>
<feature type="transmembrane region" description="Helical" evidence="15">
    <location>
        <begin position="529"/>
        <end position="547"/>
    </location>
</feature>
<feature type="signal peptide" evidence="16">
    <location>
        <begin position="1"/>
        <end position="30"/>
    </location>
</feature>
<dbReference type="Proteomes" id="UP000800096">
    <property type="component" value="Unassembled WGS sequence"/>
</dbReference>
<keyword evidence="8 15" id="KW-0812">Transmembrane</keyword>
<sequence length="561" mass="63049">MSSFLQDWPLQAVLLVALCLSLTWHNLISGNVPNPYLDEFFHVPQAQKYCEGDYTWDPKITTPPGLYLVAKFANPVFGCSTASLRALNVLASVLLCLSSYDILRLLRIRNVKSRDVPVDGRQSYNKKDTSDSTAVPDANTALNIALFPPLFFFSALFYTDVWSTLMVLLSYNVFLRKKTAYGSPFEIISAVVVGLVALLFRQTNIFWVAVFPAGLEVINTLKAEASLGKTSHATNIVEAVQRGWKYGVVQDCAVQEAAFQDYAILLLTVAIAVIRKPLSIIRTTLPYLMLLALFASFVIWNGSVVLGDKSAHTATIHLPQMLYIWPYITFFSAPLVAGPLLQAASRHLPLQIRTSMEKIHLAYGTYGLPDAALSGIFILVAVGAVHWNTIIHPYTLADNRHYVFYVFRIFRQHPAIKYLAIPVYYTCAWLVTNAIGVQSNDQPALKEQRKNGHPTSAETRYLPCQVSFLTIWLVTTTLSVVTAPLVEPRYFILPWIIWRLNVQTAPASLSRQRPSNGNRYDVRLGLETLWLLAINITIAHTFLYRGFTWPDEPGKVQRFLW</sequence>
<evidence type="ECO:0000256" key="8">
    <source>
        <dbReference type="ARBA" id="ARBA00022692"/>
    </source>
</evidence>
<keyword evidence="7" id="KW-0808">Transferase</keyword>
<feature type="chain" id="PRO_5025427646" description="Dol-P-Glc:Glc(2)Man(9)GlcNAc(2)-PP-Dol alpha-1,2-glucosyltransferase" evidence="16">
    <location>
        <begin position="31"/>
        <end position="561"/>
    </location>
</feature>
<evidence type="ECO:0000256" key="3">
    <source>
        <dbReference type="ARBA" id="ARBA00010600"/>
    </source>
</evidence>
<keyword evidence="9" id="KW-0256">Endoplasmic reticulum</keyword>
<dbReference type="GO" id="GO:0005789">
    <property type="term" value="C:endoplasmic reticulum membrane"/>
    <property type="evidence" value="ECO:0007669"/>
    <property type="project" value="UniProtKB-SubCell"/>
</dbReference>
<dbReference type="UniPathway" id="UPA00378"/>
<evidence type="ECO:0000313" key="17">
    <source>
        <dbReference type="EMBL" id="KAF1921971.1"/>
    </source>
</evidence>
<protein>
    <recommendedName>
        <fullName evidence="5">Dol-P-Glc:Glc(2)Man(9)GlcNAc(2)-PP-Dol alpha-1,2-glucosyltransferase</fullName>
        <ecNumber evidence="4">2.4.1.256</ecNumber>
    </recommendedName>
    <alternativeName>
        <fullName evidence="12">Asparagine-linked glycosylation protein 10</fullName>
    </alternativeName>
</protein>
<evidence type="ECO:0000256" key="4">
    <source>
        <dbReference type="ARBA" id="ARBA00011967"/>
    </source>
</evidence>
<evidence type="ECO:0000256" key="15">
    <source>
        <dbReference type="SAM" id="Phobius"/>
    </source>
</evidence>
<evidence type="ECO:0000256" key="16">
    <source>
        <dbReference type="SAM" id="SignalP"/>
    </source>
</evidence>